<dbReference type="AlphaFoldDB" id="A0A6B8RSH0"/>
<sequence>MSSIPRKIFKKVIKKSKPIIKATMRSGAENIGQRLLTAVSNPNQPFDITLEKLLTALKSGALATGLEVVKGGFDQKVAK</sequence>
<dbReference type="EMBL" id="CP034235">
    <property type="protein sequence ID" value="QGQ98764.1"/>
    <property type="molecule type" value="Genomic_DNA"/>
</dbReference>
<proteinExistence type="predicted"/>
<reference evidence="2" key="1">
    <citation type="submission" date="2018-11" db="EMBL/GenBank/DDBJ databases">
        <title>Complete genome sequence of Paenibacillus sp. ML311-T8.</title>
        <authorList>
            <person name="Nam Y.-D."/>
            <person name="Kang J."/>
            <person name="Chung W.-H."/>
            <person name="Park Y.S."/>
        </authorList>
    </citation>
    <scope>NUCLEOTIDE SEQUENCE [LARGE SCALE GENOMIC DNA]</scope>
    <source>
        <strain evidence="2">ML311-T8</strain>
    </source>
</reference>
<dbReference type="OrthoDB" id="2628778at2"/>
<organism evidence="1 2">
    <name type="scientific">Paenibacillus psychroresistens</name>
    <dbReference type="NCBI Taxonomy" id="1778678"/>
    <lineage>
        <taxon>Bacteria</taxon>
        <taxon>Bacillati</taxon>
        <taxon>Bacillota</taxon>
        <taxon>Bacilli</taxon>
        <taxon>Bacillales</taxon>
        <taxon>Paenibacillaceae</taxon>
        <taxon>Paenibacillus</taxon>
    </lineage>
</organism>
<evidence type="ECO:0000313" key="2">
    <source>
        <dbReference type="Proteomes" id="UP000426246"/>
    </source>
</evidence>
<accession>A0A6B8RSH0</accession>
<dbReference type="RefSeq" id="WP_155703874.1">
    <property type="nucleotide sequence ID" value="NZ_CP034235.1"/>
</dbReference>
<protein>
    <submittedName>
        <fullName evidence="1">Uncharacterized protein</fullName>
    </submittedName>
</protein>
<evidence type="ECO:0000313" key="1">
    <source>
        <dbReference type="EMBL" id="QGQ98764.1"/>
    </source>
</evidence>
<dbReference type="Proteomes" id="UP000426246">
    <property type="component" value="Chromosome"/>
</dbReference>
<gene>
    <name evidence="1" type="ORF">EHS13_29755</name>
</gene>
<name>A0A6B8RSH0_9BACL</name>
<dbReference type="KEGG" id="ppsc:EHS13_29755"/>
<keyword evidence="2" id="KW-1185">Reference proteome</keyword>